<comment type="subcellular location">
    <subcellularLocation>
        <location evidence="1">Membrane</location>
        <topology evidence="1">Single-pass type I membrane protein</topology>
    </subcellularLocation>
</comment>
<keyword evidence="2" id="KW-0723">Serine/threonine-protein kinase</keyword>
<dbReference type="InterPro" id="IPR000719">
    <property type="entry name" value="Prot_kinase_dom"/>
</dbReference>
<organism evidence="16">
    <name type="scientific">Sesamum calycinum</name>
    <dbReference type="NCBI Taxonomy" id="2727403"/>
    <lineage>
        <taxon>Eukaryota</taxon>
        <taxon>Viridiplantae</taxon>
        <taxon>Streptophyta</taxon>
        <taxon>Embryophyta</taxon>
        <taxon>Tracheophyta</taxon>
        <taxon>Spermatophyta</taxon>
        <taxon>Magnoliopsida</taxon>
        <taxon>eudicotyledons</taxon>
        <taxon>Gunneridae</taxon>
        <taxon>Pentapetalae</taxon>
        <taxon>asterids</taxon>
        <taxon>lamiids</taxon>
        <taxon>Lamiales</taxon>
        <taxon>Pedaliaceae</taxon>
        <taxon>Sesamum</taxon>
    </lineage>
</organism>
<feature type="binding site" evidence="12">
    <location>
        <position position="350"/>
    </location>
    <ligand>
        <name>ATP</name>
        <dbReference type="ChEBI" id="CHEBI:30616"/>
    </ligand>
</feature>
<keyword evidence="4 14" id="KW-0812">Transmembrane</keyword>
<evidence type="ECO:0000256" key="8">
    <source>
        <dbReference type="ARBA" id="ARBA00022840"/>
    </source>
</evidence>
<dbReference type="Pfam" id="PF00069">
    <property type="entry name" value="Pkinase"/>
    <property type="match status" value="1"/>
</dbReference>
<dbReference type="GO" id="GO:0016020">
    <property type="term" value="C:membrane"/>
    <property type="evidence" value="ECO:0007669"/>
    <property type="project" value="UniProtKB-SubCell"/>
</dbReference>
<keyword evidence="16" id="KW-0675">Receptor</keyword>
<dbReference type="FunFam" id="3.30.200.20:FF:000178">
    <property type="entry name" value="serine/threonine-protein kinase PBS1-like"/>
    <property type="match status" value="1"/>
</dbReference>
<feature type="transmembrane region" description="Helical" evidence="14">
    <location>
        <begin position="261"/>
        <end position="283"/>
    </location>
</feature>
<evidence type="ECO:0000259" key="15">
    <source>
        <dbReference type="PROSITE" id="PS50011"/>
    </source>
</evidence>
<accession>A0AAW2JCD6</accession>
<evidence type="ECO:0000256" key="6">
    <source>
        <dbReference type="ARBA" id="ARBA00022741"/>
    </source>
</evidence>
<keyword evidence="9 14" id="KW-1133">Transmembrane helix</keyword>
<dbReference type="SUPFAM" id="SSF56112">
    <property type="entry name" value="Protein kinase-like (PK-like)"/>
    <property type="match status" value="1"/>
</dbReference>
<dbReference type="CDD" id="cd14066">
    <property type="entry name" value="STKc_IRAK"/>
    <property type="match status" value="1"/>
</dbReference>
<evidence type="ECO:0000256" key="9">
    <source>
        <dbReference type="ARBA" id="ARBA00022989"/>
    </source>
</evidence>
<feature type="compositionally biased region" description="Low complexity" evidence="13">
    <location>
        <begin position="614"/>
        <end position="632"/>
    </location>
</feature>
<feature type="region of interest" description="Disordered" evidence="13">
    <location>
        <begin position="613"/>
        <end position="632"/>
    </location>
</feature>
<keyword evidence="6 12" id="KW-0547">Nucleotide-binding</keyword>
<evidence type="ECO:0000256" key="3">
    <source>
        <dbReference type="ARBA" id="ARBA00022679"/>
    </source>
</evidence>
<keyword evidence="3" id="KW-0808">Transferase</keyword>
<evidence type="ECO:0000256" key="1">
    <source>
        <dbReference type="ARBA" id="ARBA00004479"/>
    </source>
</evidence>
<evidence type="ECO:0000256" key="12">
    <source>
        <dbReference type="PROSITE-ProRule" id="PRU10141"/>
    </source>
</evidence>
<comment type="caution">
    <text evidence="16">The sequence shown here is derived from an EMBL/GenBank/DDBJ whole genome shotgun (WGS) entry which is preliminary data.</text>
</comment>
<dbReference type="InterPro" id="IPR008271">
    <property type="entry name" value="Ser/Thr_kinase_AS"/>
</dbReference>
<gene>
    <name evidence="16" type="ORF">Scaly_2607200</name>
</gene>
<dbReference type="PANTHER" id="PTHR27009">
    <property type="entry name" value="RUST RESISTANCE KINASE LR10-RELATED"/>
    <property type="match status" value="1"/>
</dbReference>
<dbReference type="InterPro" id="IPR017441">
    <property type="entry name" value="Protein_kinase_ATP_BS"/>
</dbReference>
<feature type="domain" description="Protein kinase" evidence="15">
    <location>
        <begin position="322"/>
        <end position="607"/>
    </location>
</feature>
<keyword evidence="8 12" id="KW-0067">ATP-binding</keyword>
<evidence type="ECO:0000313" key="16">
    <source>
        <dbReference type="EMBL" id="KAL0292032.1"/>
    </source>
</evidence>
<dbReference type="PROSITE" id="PS00108">
    <property type="entry name" value="PROTEIN_KINASE_ST"/>
    <property type="match status" value="1"/>
</dbReference>
<evidence type="ECO:0000256" key="11">
    <source>
        <dbReference type="ARBA" id="ARBA00023180"/>
    </source>
</evidence>
<keyword evidence="7 16" id="KW-0418">Kinase</keyword>
<dbReference type="PROSITE" id="PS00107">
    <property type="entry name" value="PROTEIN_KINASE_ATP"/>
    <property type="match status" value="1"/>
</dbReference>
<evidence type="ECO:0000256" key="5">
    <source>
        <dbReference type="ARBA" id="ARBA00022729"/>
    </source>
</evidence>
<proteinExistence type="predicted"/>
<dbReference type="SMART" id="SM00220">
    <property type="entry name" value="S_TKc"/>
    <property type="match status" value="1"/>
</dbReference>
<reference evidence="16" key="2">
    <citation type="journal article" date="2024" name="Plant">
        <title>Genomic evolution and insights into agronomic trait innovations of Sesamum species.</title>
        <authorList>
            <person name="Miao H."/>
            <person name="Wang L."/>
            <person name="Qu L."/>
            <person name="Liu H."/>
            <person name="Sun Y."/>
            <person name="Le M."/>
            <person name="Wang Q."/>
            <person name="Wei S."/>
            <person name="Zheng Y."/>
            <person name="Lin W."/>
            <person name="Duan Y."/>
            <person name="Cao H."/>
            <person name="Xiong S."/>
            <person name="Wang X."/>
            <person name="Wei L."/>
            <person name="Li C."/>
            <person name="Ma Q."/>
            <person name="Ju M."/>
            <person name="Zhao R."/>
            <person name="Li G."/>
            <person name="Mu C."/>
            <person name="Tian Q."/>
            <person name="Mei H."/>
            <person name="Zhang T."/>
            <person name="Gao T."/>
            <person name="Zhang H."/>
        </authorList>
    </citation>
    <scope>NUCLEOTIDE SEQUENCE</scope>
    <source>
        <strain evidence="16">KEN8</strain>
    </source>
</reference>
<evidence type="ECO:0000256" key="13">
    <source>
        <dbReference type="SAM" id="MobiDB-lite"/>
    </source>
</evidence>
<evidence type="ECO:0000256" key="4">
    <source>
        <dbReference type="ARBA" id="ARBA00022692"/>
    </source>
</evidence>
<keyword evidence="10 14" id="KW-0472">Membrane</keyword>
<keyword evidence="5" id="KW-0732">Signal</keyword>
<reference evidence="16" key="1">
    <citation type="submission" date="2020-06" db="EMBL/GenBank/DDBJ databases">
        <authorList>
            <person name="Li T."/>
            <person name="Hu X."/>
            <person name="Zhang T."/>
            <person name="Song X."/>
            <person name="Zhang H."/>
            <person name="Dai N."/>
            <person name="Sheng W."/>
            <person name="Hou X."/>
            <person name="Wei L."/>
        </authorList>
    </citation>
    <scope>NUCLEOTIDE SEQUENCE</scope>
    <source>
        <strain evidence="16">KEN8</strain>
        <tissue evidence="16">Leaf</tissue>
    </source>
</reference>
<name>A0AAW2JCD6_9LAMI</name>
<dbReference type="AlphaFoldDB" id="A0AAW2JCD6"/>
<evidence type="ECO:0000256" key="14">
    <source>
        <dbReference type="SAM" id="Phobius"/>
    </source>
</evidence>
<evidence type="ECO:0000256" key="7">
    <source>
        <dbReference type="ARBA" id="ARBA00022777"/>
    </source>
</evidence>
<dbReference type="InterPro" id="IPR011009">
    <property type="entry name" value="Kinase-like_dom_sf"/>
</dbReference>
<evidence type="ECO:0000256" key="10">
    <source>
        <dbReference type="ARBA" id="ARBA00023136"/>
    </source>
</evidence>
<dbReference type="GO" id="GO:0004674">
    <property type="term" value="F:protein serine/threonine kinase activity"/>
    <property type="evidence" value="ECO:0007669"/>
    <property type="project" value="UniProtKB-KW"/>
</dbReference>
<dbReference type="GO" id="GO:0005524">
    <property type="term" value="F:ATP binding"/>
    <property type="evidence" value="ECO:0007669"/>
    <property type="project" value="UniProtKB-UniRule"/>
</dbReference>
<dbReference type="PROSITE" id="PS50011">
    <property type="entry name" value="PROTEIN_KINASE_DOM"/>
    <property type="match status" value="1"/>
</dbReference>
<dbReference type="FunFam" id="1.10.510.10:FF:000590">
    <property type="entry name" value="PR5-like receptor kinase"/>
    <property type="match status" value="1"/>
</dbReference>
<sequence>MIQSCGGETDTEELNKYNSSMNLAKCFIFAFLLLPFMLKLADSRCPESFDCGGLGTLEFPLTHNSEPECGLFVVDCQSTPPRIELGVGGSSYNILMKVSPNSLRVVDPLLDSQLRLPNCFLSANLSLGDSPFSSFTFSPNLTMWSCGKSPDRMEMEKIQVYFQNYKSYTNCSDFTLYYEDPANRLPSRESSIPENCSVLELPSKYNPDSSDPFQLLTAEFVLEWKVSADCLSCHHLGGKCRANSHNGFWCQDKGKSRKIPLIVGVTVAALTSTSMLLLMFLLIRRKYIRPQQSKKDIELFLKDNGYLALKRYKYSDLKKMTKRFSENLGKGGYGSVYKGKLHDGRLVAVKLLNESKGNGDEFMNEVASISRTSHINIVSLLGFCFDGSKKALIYEFMPNGSLEKFIQNAALSSAEGGLGWEKLFEIAVGVARGLEYLHRGCNTRILHFDIKPHNILLDKDLNPKISDFGLAKLCPNRSSVVSMLVARGTIGYIAPEVFCRNFGEVSHKSDVYSYGMMVLEIAGGRKNIDPADVDHSSEVYFPNYIYKQLEMEAERGGHPDGIMNEDESQSAMRKLIIVGLWCIQTDPKDRPSMNKVVEMLEGKVEYLQLPPKPYLSSPPRLAPSPSISVSVP</sequence>
<dbReference type="Gene3D" id="1.10.510.10">
    <property type="entry name" value="Transferase(Phosphotransferase) domain 1"/>
    <property type="match status" value="1"/>
</dbReference>
<dbReference type="EMBL" id="JACGWM010001532">
    <property type="protein sequence ID" value="KAL0292032.1"/>
    <property type="molecule type" value="Genomic_DNA"/>
</dbReference>
<keyword evidence="11" id="KW-0325">Glycoprotein</keyword>
<dbReference type="InterPro" id="IPR045874">
    <property type="entry name" value="LRK10/LRL21-25-like"/>
</dbReference>
<evidence type="ECO:0000256" key="2">
    <source>
        <dbReference type="ARBA" id="ARBA00022527"/>
    </source>
</evidence>
<dbReference type="Gene3D" id="3.30.200.20">
    <property type="entry name" value="Phosphorylase Kinase, domain 1"/>
    <property type="match status" value="1"/>
</dbReference>
<protein>
    <submittedName>
        <fullName evidence="16">LEAF RUST 10 DISEASE-RESISTANCE LOCUS RECEPTOR-LIKE PROTEIN KINASE-like 2.5</fullName>
    </submittedName>
</protein>